<dbReference type="AlphaFoldDB" id="A0A9N7JPJ5"/>
<proteinExistence type="predicted"/>
<keyword evidence="1" id="KW-1133">Transmembrane helix</keyword>
<evidence type="ECO:0000313" key="3">
    <source>
        <dbReference type="Proteomes" id="UP000280586"/>
    </source>
</evidence>
<evidence type="ECO:0000313" key="2">
    <source>
        <dbReference type="EMBL" id="AYE35721.1"/>
    </source>
</evidence>
<reference evidence="2 3" key="1">
    <citation type="submission" date="2017-09" db="EMBL/GenBank/DDBJ databases">
        <authorList>
            <person name="Thomas P."/>
            <person name="Seyboldt C."/>
        </authorList>
    </citation>
    <scope>NUCLEOTIDE SEQUENCE [LARGE SCALE GENOMIC DNA]</scope>
    <source>
        <strain evidence="2 3">DSM 7534</strain>
    </source>
</reference>
<keyword evidence="1" id="KW-0472">Membrane</keyword>
<organism evidence="2 3">
    <name type="scientific">Clostridium septicum</name>
    <dbReference type="NCBI Taxonomy" id="1504"/>
    <lineage>
        <taxon>Bacteria</taxon>
        <taxon>Bacillati</taxon>
        <taxon>Bacillota</taxon>
        <taxon>Clostridia</taxon>
        <taxon>Eubacteriales</taxon>
        <taxon>Clostridiaceae</taxon>
        <taxon>Clostridium</taxon>
    </lineage>
</organism>
<gene>
    <name evidence="2" type="ORF">CP523_15480</name>
</gene>
<dbReference type="KEGG" id="csep:CP523_15480"/>
<sequence>MYKLYNNISVGLCSSLLFYILTYISNEIARLLIQNSGLLVILIMFILVLISLHIINIIVKLLR</sequence>
<keyword evidence="1" id="KW-0812">Transmembrane</keyword>
<dbReference type="EMBL" id="CP023671">
    <property type="protein sequence ID" value="AYE35721.1"/>
    <property type="molecule type" value="Genomic_DNA"/>
</dbReference>
<protein>
    <submittedName>
        <fullName evidence="2">Uncharacterized protein</fullName>
    </submittedName>
</protein>
<name>A0A9N7JPJ5_CLOSE</name>
<feature type="transmembrane region" description="Helical" evidence="1">
    <location>
        <begin position="7"/>
        <end position="25"/>
    </location>
</feature>
<feature type="transmembrane region" description="Helical" evidence="1">
    <location>
        <begin position="37"/>
        <end position="59"/>
    </location>
</feature>
<dbReference type="Proteomes" id="UP000280586">
    <property type="component" value="Chromosome"/>
</dbReference>
<accession>A0A9N7JPJ5</accession>
<evidence type="ECO:0000256" key="1">
    <source>
        <dbReference type="SAM" id="Phobius"/>
    </source>
</evidence>